<keyword evidence="5 14" id="KW-0227">DNA damage</keyword>
<feature type="compositionally biased region" description="Basic and acidic residues" evidence="16">
    <location>
        <begin position="324"/>
        <end position="337"/>
    </location>
</feature>
<feature type="region of interest" description="Disordered" evidence="16">
    <location>
        <begin position="456"/>
        <end position="487"/>
    </location>
</feature>
<dbReference type="InterPro" id="IPR051657">
    <property type="entry name" value="RNF168/RNF169_E3_ubiq-ligase"/>
</dbReference>
<dbReference type="GO" id="GO:0016567">
    <property type="term" value="P:protein ubiquitination"/>
    <property type="evidence" value="ECO:0007669"/>
    <property type="project" value="UniProtKB-UniRule"/>
</dbReference>
<dbReference type="HAMAP" id="MF_03066">
    <property type="entry name" value="RNF168"/>
    <property type="match status" value="1"/>
</dbReference>
<dbReference type="GO" id="GO:0045739">
    <property type="term" value="P:positive regulation of DNA repair"/>
    <property type="evidence" value="ECO:0007669"/>
    <property type="project" value="UniProtKB-UniRule"/>
</dbReference>
<dbReference type="InterPro" id="IPR001841">
    <property type="entry name" value="Znf_RING"/>
</dbReference>
<evidence type="ECO:0000256" key="9">
    <source>
        <dbReference type="ARBA" id="ARBA00022853"/>
    </source>
</evidence>
<comment type="catalytic activity">
    <reaction evidence="1 14">
        <text>S-ubiquitinyl-[E2 ubiquitin-conjugating enzyme]-L-cysteine + [acceptor protein]-L-lysine = [E2 ubiquitin-conjugating enzyme]-L-cysteine + N(6)-ubiquitinyl-[acceptor protein]-L-lysine.</text>
        <dbReference type="EC" id="2.3.2.27"/>
    </reaction>
</comment>
<dbReference type="GeneID" id="117417373"/>
<name>A0A444U8E4_ACIRT</name>
<dbReference type="UniPathway" id="UPA00143"/>
<comment type="caution">
    <text evidence="18">The sequence shown here is derived from an EMBL/GenBank/DDBJ whole genome shotgun (WGS) entry which is preliminary data.</text>
</comment>
<protein>
    <recommendedName>
        <fullName evidence="2">RING-type E3 ubiquitin transferase</fullName>
        <ecNumber evidence="2">2.3.2.27</ecNumber>
    </recommendedName>
    <alternativeName>
        <fullName evidence="12 13">RING-type E3 ubiquitin transferase RNF168</fullName>
    </alternativeName>
</protein>
<proteinExistence type="inferred from homology"/>
<keyword evidence="11 14" id="KW-0539">Nucleus</keyword>
<dbReference type="SUPFAM" id="SSF57850">
    <property type="entry name" value="RING/U-box"/>
    <property type="match status" value="1"/>
</dbReference>
<dbReference type="GO" id="GO:0006302">
    <property type="term" value="P:double-strand break repair"/>
    <property type="evidence" value="ECO:0007669"/>
    <property type="project" value="UniProtKB-UniRule"/>
</dbReference>
<dbReference type="Gene3D" id="3.30.40.10">
    <property type="entry name" value="Zinc/RING finger domain, C3HC4 (zinc finger)"/>
    <property type="match status" value="1"/>
</dbReference>
<dbReference type="FunFam" id="3.30.40.10:FF:000466">
    <property type="entry name" value="E3 ubiquitin-protein ligase RNF168"/>
    <property type="match status" value="1"/>
</dbReference>
<dbReference type="InterPro" id="IPR013083">
    <property type="entry name" value="Znf_RING/FYVE/PHD"/>
</dbReference>
<dbReference type="GO" id="GO:0043130">
    <property type="term" value="F:ubiquitin binding"/>
    <property type="evidence" value="ECO:0007669"/>
    <property type="project" value="UniProtKB-UniRule"/>
</dbReference>
<keyword evidence="4 14" id="KW-0479">Metal-binding</keyword>
<reference evidence="18 19" key="1">
    <citation type="submission" date="2019-01" db="EMBL/GenBank/DDBJ databases">
        <title>Draft Genome and Complete Hox-Cluster Characterization of the Sterlet Sturgeon (Acipenser ruthenus).</title>
        <authorList>
            <person name="Wei Q."/>
        </authorList>
    </citation>
    <scope>NUCLEOTIDE SEQUENCE [LARGE SCALE GENOMIC DNA]</scope>
    <source>
        <strain evidence="18">WHYD16114868_AA</strain>
        <tissue evidence="18">Blood</tissue>
    </source>
</reference>
<feature type="region of interest" description="Disordered" evidence="16">
    <location>
        <begin position="299"/>
        <end position="350"/>
    </location>
</feature>
<evidence type="ECO:0000313" key="18">
    <source>
        <dbReference type="EMBL" id="RXM31457.1"/>
    </source>
</evidence>
<evidence type="ECO:0000313" key="19">
    <source>
        <dbReference type="Proteomes" id="UP000289886"/>
    </source>
</evidence>
<evidence type="ECO:0000259" key="17">
    <source>
        <dbReference type="PROSITE" id="PS50089"/>
    </source>
</evidence>
<feature type="domain" description="RING-type" evidence="17">
    <location>
        <begin position="16"/>
        <end position="55"/>
    </location>
</feature>
<dbReference type="InterPro" id="IPR034725">
    <property type="entry name" value="RNF168"/>
</dbReference>
<dbReference type="RefSeq" id="XP_033885389.1">
    <property type="nucleotide sequence ID" value="XM_034029498.3"/>
</dbReference>
<dbReference type="OrthoDB" id="426657at2759"/>
<evidence type="ECO:0000256" key="14">
    <source>
        <dbReference type="HAMAP-Rule" id="MF_03066"/>
    </source>
</evidence>
<evidence type="ECO:0000256" key="6">
    <source>
        <dbReference type="ARBA" id="ARBA00022771"/>
    </source>
</evidence>
<comment type="similarity">
    <text evidence="14">Belongs to the RNF168 family.</text>
</comment>
<dbReference type="GO" id="GO:0042393">
    <property type="term" value="F:histone binding"/>
    <property type="evidence" value="ECO:0007669"/>
    <property type="project" value="UniProtKB-UniRule"/>
</dbReference>
<keyword evidence="10 14" id="KW-0234">DNA repair</keyword>
<dbReference type="GO" id="GO:0000151">
    <property type="term" value="C:ubiquitin ligase complex"/>
    <property type="evidence" value="ECO:0007669"/>
    <property type="project" value="UniProtKB-UniRule"/>
</dbReference>
<dbReference type="CDD" id="cd21952">
    <property type="entry name" value="MIU2_RNF168"/>
    <property type="match status" value="1"/>
</dbReference>
<comment type="subcellular location">
    <subcellularLocation>
        <location evidence="14">Nucleus</location>
    </subcellularLocation>
    <text evidence="14">Localizes to double-strand breaks (DSBs) sites of DNA damage.</text>
</comment>
<organism evidence="18 19">
    <name type="scientific">Acipenser ruthenus</name>
    <name type="common">Sterlet sturgeon</name>
    <dbReference type="NCBI Taxonomy" id="7906"/>
    <lineage>
        <taxon>Eukaryota</taxon>
        <taxon>Metazoa</taxon>
        <taxon>Chordata</taxon>
        <taxon>Craniata</taxon>
        <taxon>Vertebrata</taxon>
        <taxon>Euteleostomi</taxon>
        <taxon>Actinopterygii</taxon>
        <taxon>Chondrostei</taxon>
        <taxon>Acipenseriformes</taxon>
        <taxon>Acipenseridae</taxon>
        <taxon>Acipenser</taxon>
    </lineage>
</organism>
<keyword evidence="8 14" id="KW-0862">Zinc</keyword>
<evidence type="ECO:0000256" key="1">
    <source>
        <dbReference type="ARBA" id="ARBA00000900"/>
    </source>
</evidence>
<evidence type="ECO:0000256" key="11">
    <source>
        <dbReference type="ARBA" id="ARBA00023242"/>
    </source>
</evidence>
<dbReference type="Proteomes" id="UP000289886">
    <property type="component" value="Unassembled WGS sequence"/>
</dbReference>
<dbReference type="PANTHER" id="PTHR23328">
    <property type="entry name" value="RING-TYPE DOMAIN-CONTAINING PROTEIN"/>
    <property type="match status" value="1"/>
</dbReference>
<sequence length="508" mass="57291">MPQVSLDKLSQADCICPICLEIFLEPVTLPCDHTFCKPCFQQTVDKSNLCCPLCRKRVSTWARLHGRNKTLVNEELWERVQKTFPIHCQRRLSGQDLDDATLNALIPQPQLCKPGELRQEYEDQKSKLEAEKRVLEEEERRASEEYIQQLLAEEEERRAEERRRAVALQLENDERLAQMLSEELNANQVSETKGPSREISRHNSSGKKNTSVGNIEKYLSPVSNRTPSSFIHPETSRCTSLSADKENISAALDQSILIEDGILTLSPQEAGSFSEISAEAAKKINASTSDKDRCVLVPTSTDESENSGVHPRHRSSQPNCRAGRTGDEDTCKRKNQSESDPESNFKSKRLKVLPAEGDPHKGAELSADASHMQQLIELEKELFMKLQQEKKDRLLALQLQRQLNKEMKEVNRKKTSPNGYQLRTKLPEERASCSGQRNWSQSYCTVRDGVKTTLSANRPSRSMLTAAPTPTEEAGSQKGPCNSSGSPTRLQMYCKQMTITKILQNHVN</sequence>
<comment type="pathway">
    <text evidence="14">Protein modification; protein ubiquitination.</text>
</comment>
<keyword evidence="15" id="KW-0175">Coiled coil</keyword>
<evidence type="ECO:0000256" key="10">
    <source>
        <dbReference type="ARBA" id="ARBA00023204"/>
    </source>
</evidence>
<keyword evidence="6 14" id="KW-0863">Zinc-finger</keyword>
<dbReference type="GO" id="GO:0061630">
    <property type="term" value="F:ubiquitin protein ligase activity"/>
    <property type="evidence" value="ECO:0007669"/>
    <property type="project" value="UniProtKB-EC"/>
</dbReference>
<evidence type="ECO:0000256" key="7">
    <source>
        <dbReference type="ARBA" id="ARBA00022786"/>
    </source>
</evidence>
<accession>A0A444U8E4</accession>
<dbReference type="PANTHER" id="PTHR23328:SF1">
    <property type="entry name" value="E3 UBIQUITIN-PROTEIN LIGASE RNF168"/>
    <property type="match status" value="1"/>
</dbReference>
<dbReference type="InterPro" id="IPR018957">
    <property type="entry name" value="Znf_C3HC4_RING-type"/>
</dbReference>
<feature type="compositionally biased region" description="Polar residues" evidence="16">
    <location>
        <begin position="184"/>
        <end position="193"/>
    </location>
</feature>
<keyword evidence="9 14" id="KW-0156">Chromatin regulator</keyword>
<dbReference type="Pfam" id="PF00097">
    <property type="entry name" value="zf-C3HC4"/>
    <property type="match status" value="1"/>
</dbReference>
<dbReference type="GO" id="GO:0005634">
    <property type="term" value="C:nucleus"/>
    <property type="evidence" value="ECO:0007669"/>
    <property type="project" value="UniProtKB-SubCell"/>
</dbReference>
<dbReference type="PROSITE" id="PS50089">
    <property type="entry name" value="ZF_RING_2"/>
    <property type="match status" value="1"/>
</dbReference>
<evidence type="ECO:0000256" key="13">
    <source>
        <dbReference type="ARBA" id="ARBA00079844"/>
    </source>
</evidence>
<comment type="domain">
    <text evidence="14">The MIU motif (motif interacting with ubiquitin) mediates the interaction with both 'Lys-48'- and 'Lys-63'-linked ubiquitin chains. The UMI motif mediates interaction with ubiquitin with a preference for 'Lys-63'-linked ubiquitin. The specificity for different types of ubiquitin is mediated by juxtaposition of ubiquitin-binding motifs (MIU and UMI motifs) with LR motifs (LRMs).</text>
</comment>
<dbReference type="SMART" id="SM00184">
    <property type="entry name" value="RING"/>
    <property type="match status" value="1"/>
</dbReference>
<evidence type="ECO:0000256" key="4">
    <source>
        <dbReference type="ARBA" id="ARBA00022723"/>
    </source>
</evidence>
<dbReference type="AlphaFoldDB" id="A0A444U8E4"/>
<keyword evidence="7 14" id="KW-0833">Ubl conjugation pathway</keyword>
<evidence type="ECO:0000256" key="8">
    <source>
        <dbReference type="ARBA" id="ARBA00022833"/>
    </source>
</evidence>
<keyword evidence="3 14" id="KW-0808">Transferase</keyword>
<dbReference type="CDD" id="cd22265">
    <property type="entry name" value="UDM1_RNF168"/>
    <property type="match status" value="1"/>
</dbReference>
<gene>
    <name evidence="14" type="primary">RNF168</name>
    <name evidence="18" type="ORF">EOD39_6961</name>
</gene>
<comment type="caution">
    <text evidence="14">Lacks conserved residue(s) required for the propagation of feature annotation.</text>
</comment>
<dbReference type="GO" id="GO:0006325">
    <property type="term" value="P:chromatin organization"/>
    <property type="evidence" value="ECO:0007669"/>
    <property type="project" value="UniProtKB-KW"/>
</dbReference>
<keyword evidence="19" id="KW-1185">Reference proteome</keyword>
<feature type="coiled-coil region" evidence="15">
    <location>
        <begin position="118"/>
        <end position="171"/>
    </location>
</feature>
<feature type="compositionally biased region" description="Polar residues" evidence="16">
    <location>
        <begin position="202"/>
        <end position="213"/>
    </location>
</feature>
<evidence type="ECO:0000256" key="15">
    <source>
        <dbReference type="SAM" id="Coils"/>
    </source>
</evidence>
<evidence type="ECO:0000256" key="2">
    <source>
        <dbReference type="ARBA" id="ARBA00012483"/>
    </source>
</evidence>
<dbReference type="EC" id="2.3.2.27" evidence="2"/>
<feature type="region of interest" description="Disordered" evidence="16">
    <location>
        <begin position="184"/>
        <end position="214"/>
    </location>
</feature>
<dbReference type="GO" id="GO:0031491">
    <property type="term" value="F:nucleosome binding"/>
    <property type="evidence" value="ECO:0007669"/>
    <property type="project" value="TreeGrafter"/>
</dbReference>
<dbReference type="GO" id="GO:0010212">
    <property type="term" value="P:response to ionizing radiation"/>
    <property type="evidence" value="ECO:0007669"/>
    <property type="project" value="UniProtKB-UniRule"/>
</dbReference>
<dbReference type="EMBL" id="SCEB01215078">
    <property type="protein sequence ID" value="RXM31457.1"/>
    <property type="molecule type" value="Genomic_DNA"/>
</dbReference>
<evidence type="ECO:0000256" key="12">
    <source>
        <dbReference type="ARBA" id="ARBA00077266"/>
    </source>
</evidence>
<evidence type="ECO:0000256" key="3">
    <source>
        <dbReference type="ARBA" id="ARBA00022679"/>
    </source>
</evidence>
<dbReference type="CDD" id="cd16550">
    <property type="entry name" value="RING-HC_RNF168"/>
    <property type="match status" value="1"/>
</dbReference>
<evidence type="ECO:0000256" key="5">
    <source>
        <dbReference type="ARBA" id="ARBA00022763"/>
    </source>
</evidence>
<evidence type="ECO:0000256" key="16">
    <source>
        <dbReference type="SAM" id="MobiDB-lite"/>
    </source>
</evidence>
<dbReference type="GO" id="GO:0008270">
    <property type="term" value="F:zinc ion binding"/>
    <property type="evidence" value="ECO:0007669"/>
    <property type="project" value="UniProtKB-KW"/>
</dbReference>
<dbReference type="GO" id="GO:0035861">
    <property type="term" value="C:site of double-strand break"/>
    <property type="evidence" value="ECO:0007669"/>
    <property type="project" value="TreeGrafter"/>
</dbReference>